<dbReference type="PANTHER" id="PTHR36174:SF1">
    <property type="entry name" value="LIPID II:GLYCINE GLYCYLTRANSFERASE"/>
    <property type="match status" value="1"/>
</dbReference>
<dbReference type="OrthoDB" id="341858at2"/>
<dbReference type="AlphaFoldDB" id="A0A1M5ZZ50"/>
<proteinExistence type="predicted"/>
<dbReference type="PANTHER" id="PTHR36174">
    <property type="entry name" value="LIPID II:GLYCINE GLYCYLTRANSFERASE"/>
    <property type="match status" value="1"/>
</dbReference>
<organism evidence="2 3">
    <name type="scientific">Wenxinia saemankumensis</name>
    <dbReference type="NCBI Taxonomy" id="1447782"/>
    <lineage>
        <taxon>Bacteria</taxon>
        <taxon>Pseudomonadati</taxon>
        <taxon>Pseudomonadota</taxon>
        <taxon>Alphaproteobacteria</taxon>
        <taxon>Rhodobacterales</taxon>
        <taxon>Roseobacteraceae</taxon>
        <taxon>Wenxinia</taxon>
    </lineage>
</organism>
<dbReference type="InterPro" id="IPR038740">
    <property type="entry name" value="BioF2-like_GNAT_dom"/>
</dbReference>
<keyword evidence="3" id="KW-1185">Reference proteome</keyword>
<sequence>MRGMENPLPQHPLWADALARAGLRSGWRDGVLVQRRGPLAAAIRAPARDAGWWRRHGPLLVEPEGDGAPLRAAGYGQVMTGATLALLALGPPGDALPRASGKWRNRAVAGARAAPAPQVAPLPPDPGHWLLRQEAAQRRARRYRGLPHALILALAAGPAPPLLFRLGGRAPLAGMLFLRHGDAATYLLGWCGAAGRAVSGHHVLLAAAARHFAAEGATHLDLGTIDTGRAPGLARFKLGAGAAPRRLGGSWLRLRP</sequence>
<dbReference type="Pfam" id="PF13480">
    <property type="entry name" value="Acetyltransf_6"/>
    <property type="match status" value="1"/>
</dbReference>
<evidence type="ECO:0000313" key="3">
    <source>
        <dbReference type="Proteomes" id="UP000184292"/>
    </source>
</evidence>
<keyword evidence="2" id="KW-0808">Transferase</keyword>
<dbReference type="STRING" id="1447782.SAMN05444417_0085"/>
<dbReference type="SUPFAM" id="SSF55729">
    <property type="entry name" value="Acyl-CoA N-acyltransferases (Nat)"/>
    <property type="match status" value="1"/>
</dbReference>
<dbReference type="EMBL" id="FQYO01000001">
    <property type="protein sequence ID" value="SHI29426.1"/>
    <property type="molecule type" value="Genomic_DNA"/>
</dbReference>
<evidence type="ECO:0000313" key="2">
    <source>
        <dbReference type="EMBL" id="SHI29426.1"/>
    </source>
</evidence>
<protein>
    <submittedName>
        <fullName evidence="2">Acetyltransferase (GNAT) domain-containing protein</fullName>
    </submittedName>
</protein>
<evidence type="ECO:0000259" key="1">
    <source>
        <dbReference type="Pfam" id="PF13480"/>
    </source>
</evidence>
<feature type="domain" description="BioF2-like acetyltransferase" evidence="1">
    <location>
        <begin position="140"/>
        <end position="227"/>
    </location>
</feature>
<name>A0A1M5ZZ50_9RHOB</name>
<dbReference type="InterPro" id="IPR016181">
    <property type="entry name" value="Acyl_CoA_acyltransferase"/>
</dbReference>
<dbReference type="InterPro" id="IPR050644">
    <property type="entry name" value="PG_Glycine_Bridge_Synth"/>
</dbReference>
<gene>
    <name evidence="2" type="ORF">SAMN05444417_0085</name>
</gene>
<dbReference type="Proteomes" id="UP000184292">
    <property type="component" value="Unassembled WGS sequence"/>
</dbReference>
<dbReference type="GO" id="GO:0016740">
    <property type="term" value="F:transferase activity"/>
    <property type="evidence" value="ECO:0007669"/>
    <property type="project" value="UniProtKB-KW"/>
</dbReference>
<accession>A0A1M5ZZ50</accession>
<dbReference type="Gene3D" id="3.40.630.30">
    <property type="match status" value="1"/>
</dbReference>
<reference evidence="2 3" key="1">
    <citation type="submission" date="2016-11" db="EMBL/GenBank/DDBJ databases">
        <authorList>
            <person name="Jaros S."/>
            <person name="Januszkiewicz K."/>
            <person name="Wedrychowicz H."/>
        </authorList>
    </citation>
    <scope>NUCLEOTIDE SEQUENCE [LARGE SCALE GENOMIC DNA]</scope>
    <source>
        <strain evidence="2 3">DSM 100565</strain>
    </source>
</reference>